<dbReference type="AlphaFoldDB" id="A0A7Y7RP29"/>
<dbReference type="EMBL" id="JACAOZ010000006">
    <property type="protein sequence ID" value="NVZ55812.1"/>
    <property type="molecule type" value="Genomic_DNA"/>
</dbReference>
<gene>
    <name evidence="1" type="ORF">HX797_06000</name>
</gene>
<sequence>MNIGAVEDLLNEFHLWYDVDQQAKRRYQAQLAPDFQLMAFLRSDENALSAYLSLLLDPNGAHGQSDLYLSSFLRLFQDQKFHPAPAEHKSNHTEFRLPSGRRLDMYLRFSSGSVAIENKPWAPDQPNQLLDYAIYLNKQHGDEWLLIYLSNGDVCERSLPMGTPASLAERIVTFDFFRLKAWLEDCARHTRANSVRVFVEALAQFVDQHINGERHLDTTQELTRLLLRNDKNIKAAFLISQQLREAKREMWRGFLAHLKLNLSHLNAELFWDQTLLDGSPQGSFSIRFDPSHLFGIGWAFDRGNHGRLYFGICRWDEGEHAELDVQRLGKHMDALCDVSGGTTKWWPWWTYDARAFSSLPIASDWSVDPDAWLMLNDREPTGFAYQVIEMVKRVQLEFDWTLLNPRQG</sequence>
<protein>
    <submittedName>
        <fullName evidence="1">PD-(D/E)XK nuclease family protein</fullName>
    </submittedName>
</protein>
<accession>A0A7Y7RP29</accession>
<reference evidence="1 2" key="1">
    <citation type="submission" date="2020-04" db="EMBL/GenBank/DDBJ databases">
        <title>Molecular characterization of pseudomonads from Agaricus bisporus reveal novel blotch 2 pathogens in Western Europe.</title>
        <authorList>
            <person name="Taparia T."/>
            <person name="Krijger M."/>
            <person name="Haynes E."/>
            <person name="Elpinstone J.G."/>
            <person name="Noble R."/>
            <person name="Van Der Wolf J."/>
        </authorList>
    </citation>
    <scope>NUCLEOTIDE SEQUENCE [LARGE SCALE GENOMIC DNA]</scope>
    <source>
        <strain evidence="1 2">B7002</strain>
    </source>
</reference>
<evidence type="ECO:0000313" key="2">
    <source>
        <dbReference type="Proteomes" id="UP000560470"/>
    </source>
</evidence>
<dbReference type="InterPro" id="IPR029470">
    <property type="entry name" value="PDDEXK_4"/>
</dbReference>
<organism evidence="1 2">
    <name type="scientific">Pseudomonas edaphica</name>
    <dbReference type="NCBI Taxonomy" id="2006980"/>
    <lineage>
        <taxon>Bacteria</taxon>
        <taxon>Pseudomonadati</taxon>
        <taxon>Pseudomonadota</taxon>
        <taxon>Gammaproteobacteria</taxon>
        <taxon>Pseudomonadales</taxon>
        <taxon>Pseudomonadaceae</taxon>
        <taxon>Pseudomonas</taxon>
    </lineage>
</organism>
<evidence type="ECO:0000313" key="1">
    <source>
        <dbReference type="EMBL" id="NVZ55812.1"/>
    </source>
</evidence>
<name>A0A7Y7RP29_9PSED</name>
<dbReference type="Proteomes" id="UP000560470">
    <property type="component" value="Unassembled WGS sequence"/>
</dbReference>
<comment type="caution">
    <text evidence="1">The sequence shown here is derived from an EMBL/GenBank/DDBJ whole genome shotgun (WGS) entry which is preliminary data.</text>
</comment>
<proteinExistence type="predicted"/>
<dbReference type="Pfam" id="PF14281">
    <property type="entry name" value="PDDEXK_4"/>
    <property type="match status" value="1"/>
</dbReference>